<feature type="compositionally biased region" description="Gly residues" evidence="1">
    <location>
        <begin position="897"/>
        <end position="910"/>
    </location>
</feature>
<feature type="compositionally biased region" description="Polar residues" evidence="1">
    <location>
        <begin position="641"/>
        <end position="651"/>
    </location>
</feature>
<evidence type="ECO:0008006" key="4">
    <source>
        <dbReference type="Google" id="ProtNLM"/>
    </source>
</evidence>
<feature type="region of interest" description="Disordered" evidence="1">
    <location>
        <begin position="686"/>
        <end position="846"/>
    </location>
</feature>
<feature type="compositionally biased region" description="Low complexity" evidence="1">
    <location>
        <begin position="1153"/>
        <end position="1173"/>
    </location>
</feature>
<feature type="compositionally biased region" description="Low complexity" evidence="1">
    <location>
        <begin position="1074"/>
        <end position="1085"/>
    </location>
</feature>
<feature type="region of interest" description="Disordered" evidence="1">
    <location>
        <begin position="484"/>
        <end position="516"/>
    </location>
</feature>
<sequence>MATKEDNKQRGAYLMYSLFYKYASSDSGHTSYGDASISYIRMKELMLDMDLLEGVHPALLDAYVREHMQRADQEGSGVIGAQDFVVWLLTEVAALLPVRDAFCLVTGLRPLYNQFHAVLLGDVGFTDGARRPLLGLAAAQFSRLAEEYGLSGSSEGVRNAFKAARASVGAFRASSGANTGAQMAEPAGGGRLQFAAFVRALAMLAAQRMGSLDAALYQVVSCGVAADLTDPRVLKPPLPPAEITSLGLSSLLEGTCHKEPFMCGNCGQEHQRWRLDNWVRLEELLFALGIPQPVRRFMPALPLLNVRNLRTAFHRYNMMYNKGKVPPASYRLSEEETSDSKKAMAPAEASCDDGDAGGDGAAQLEDDAFIISGSSGGGGGGCCSPAAAYGACCCLFRSLSVMEMSSWLRVCGDCDAIREMITTHGSGVTPATLESAFVQASSIAGVYFPDDSSGIHDVPIGPGDGGAKLGLPRNSLGAVVGSEVRAAPDHPTPKRSTAAYQAPPDGHPMAAAAGGGGGANAGGGIVPRLHEVKGPSSAAAWLASARSVPYGGGGGGASATATRGQQHRPSRLVLTFPQFVEALRLVAEEAGGHPTRTAAAERALLRIVHDIVREGCPRPDPTTATGTAQLRRQQMRRTAGVTASSTTQPQTAPIKEPLPPQQQPSPPVPPTAAAVADYFSGTSSTTSTKYTYDDFTPPESNCYTSATSSRISSRPGSASGSRNTGKAGGRGGGGGGGGGDAAAATGPKDTVGGSSSSSTSTSTKYTYSDFTAPDSNLYTSGTSASGSSKVGGSRVGHQIHHSLSSQSWRPQPLRAFSNPNAAGGMVDGKPLPTQLQPKKRSVAAAPAVTAPAAAAAAAPPPGQTPTWVVPMPAPPSARIPTSNASPVSVSVSLSGGSANGGSGGGAGAGSNGASVSRQRPMSAPRVRQQTPAMDLGERVEYIWYGTGAAAASGGDRPTSHPSPASAKQPVGQYSAGAKPASSSGWVNSMSGGAAMGCAAAGATAVTPPFAQRVRPASASAQRPRPHTAGDGNIRPRSPPPPPAVSYPAATAAAATSGPTAAAMWDVPGVSGQIRTTSPTKTRPSSANAALDRRGSPAAARQPVNGTRGGGGAASAGVGVASPLSRASNVAPAGPAAAATAAVGCGNCPPAGRPSLQSNLSRSSRNSRTPSGTGFVAPLLPAGRSSSGGGGGGAADRSRSPPPRPPSAAMVAVAAAMKGEAAAAAALSAAAAARQGAIGRPPLQKSASGDYVSVTVHPNTPPEARGIGNAGAGKTPGGRGESQALVAPPLPPAPSGGSGLRNLLLLQAALDSSPSVSSPGSPVARSASDHARTSPAAAVPSAAVRRTNSTTV</sequence>
<feature type="compositionally biased region" description="Low complexity" evidence="1">
    <location>
        <begin position="882"/>
        <end position="896"/>
    </location>
</feature>
<feature type="region of interest" description="Disordered" evidence="1">
    <location>
        <begin position="614"/>
        <end position="673"/>
    </location>
</feature>
<feature type="compositionally biased region" description="Gly residues" evidence="1">
    <location>
        <begin position="726"/>
        <end position="740"/>
    </location>
</feature>
<dbReference type="EMBL" id="BSDZ01000014">
    <property type="protein sequence ID" value="GLI63098.1"/>
    <property type="molecule type" value="Genomic_DNA"/>
</dbReference>
<feature type="region of interest" description="Disordered" evidence="1">
    <location>
        <begin position="1239"/>
        <end position="1298"/>
    </location>
</feature>
<gene>
    <name evidence="2" type="ORF">VaNZ11_006002</name>
</gene>
<evidence type="ECO:0000313" key="3">
    <source>
        <dbReference type="Proteomes" id="UP001165090"/>
    </source>
</evidence>
<organism evidence="2 3">
    <name type="scientific">Volvox africanus</name>
    <dbReference type="NCBI Taxonomy" id="51714"/>
    <lineage>
        <taxon>Eukaryota</taxon>
        <taxon>Viridiplantae</taxon>
        <taxon>Chlorophyta</taxon>
        <taxon>core chlorophytes</taxon>
        <taxon>Chlorophyceae</taxon>
        <taxon>CS clade</taxon>
        <taxon>Chlamydomonadales</taxon>
        <taxon>Volvocaceae</taxon>
        <taxon>Volvox</taxon>
    </lineage>
</organism>
<feature type="compositionally biased region" description="Pro residues" evidence="1">
    <location>
        <begin position="656"/>
        <end position="670"/>
    </location>
</feature>
<accession>A0ABQ5S0S9</accession>
<name>A0ABQ5S0S9_9CHLO</name>
<feature type="compositionally biased region" description="Low complexity" evidence="1">
    <location>
        <begin position="1310"/>
        <end position="1325"/>
    </location>
</feature>
<feature type="compositionally biased region" description="Low complexity" evidence="1">
    <location>
        <begin position="686"/>
        <end position="695"/>
    </location>
</feature>
<feature type="compositionally biased region" description="Low complexity" evidence="1">
    <location>
        <begin position="704"/>
        <end position="721"/>
    </location>
</feature>
<comment type="caution">
    <text evidence="2">The sequence shown here is derived from an EMBL/GenBank/DDBJ whole genome shotgun (WGS) entry which is preliminary data.</text>
</comment>
<keyword evidence="3" id="KW-1185">Reference proteome</keyword>
<evidence type="ECO:0000313" key="2">
    <source>
        <dbReference type="EMBL" id="GLI63098.1"/>
    </source>
</evidence>
<feature type="non-terminal residue" evidence="2">
    <location>
        <position position="1351"/>
    </location>
</feature>
<feature type="compositionally biased region" description="Low complexity" evidence="1">
    <location>
        <begin position="779"/>
        <end position="796"/>
    </location>
</feature>
<feature type="region of interest" description="Disordered" evidence="1">
    <location>
        <begin position="879"/>
        <end position="932"/>
    </location>
</feature>
<feature type="compositionally biased region" description="Polar residues" evidence="1">
    <location>
        <begin position="622"/>
        <end position="632"/>
    </location>
</feature>
<feature type="compositionally biased region" description="Gly residues" evidence="1">
    <location>
        <begin position="1267"/>
        <end position="1279"/>
    </location>
</feature>
<feature type="region of interest" description="Disordered" evidence="1">
    <location>
        <begin position="329"/>
        <end position="355"/>
    </location>
</feature>
<dbReference type="Proteomes" id="UP001165090">
    <property type="component" value="Unassembled WGS sequence"/>
</dbReference>
<feature type="region of interest" description="Disordered" evidence="1">
    <location>
        <begin position="1310"/>
        <end position="1351"/>
    </location>
</feature>
<feature type="compositionally biased region" description="Low complexity" evidence="1">
    <location>
        <begin position="754"/>
        <end position="768"/>
    </location>
</feature>
<feature type="region of interest" description="Disordered" evidence="1">
    <location>
        <begin position="1070"/>
        <end position="1118"/>
    </location>
</feature>
<evidence type="ECO:0000256" key="1">
    <source>
        <dbReference type="SAM" id="MobiDB-lite"/>
    </source>
</evidence>
<feature type="region of interest" description="Disordered" evidence="1">
    <location>
        <begin position="1012"/>
        <end position="1051"/>
    </location>
</feature>
<feature type="compositionally biased region" description="Low complexity" evidence="1">
    <location>
        <begin position="1332"/>
        <end position="1351"/>
    </location>
</feature>
<feature type="region of interest" description="Disordered" evidence="1">
    <location>
        <begin position="1153"/>
        <end position="1210"/>
    </location>
</feature>
<feature type="region of interest" description="Disordered" evidence="1">
    <location>
        <begin position="949"/>
        <end position="983"/>
    </location>
</feature>
<reference evidence="2 3" key="1">
    <citation type="journal article" date="2023" name="IScience">
        <title>Expanded male sex-determining region conserved during the evolution of homothallism in the green alga Volvox.</title>
        <authorList>
            <person name="Yamamoto K."/>
            <person name="Matsuzaki R."/>
            <person name="Mahakham W."/>
            <person name="Heman W."/>
            <person name="Sekimoto H."/>
            <person name="Kawachi M."/>
            <person name="Minakuchi Y."/>
            <person name="Toyoda A."/>
            <person name="Nozaki H."/>
        </authorList>
    </citation>
    <scope>NUCLEOTIDE SEQUENCE [LARGE SCALE GENOMIC DNA]</scope>
    <source>
        <strain evidence="2 3">NIES-4468</strain>
    </source>
</reference>
<proteinExistence type="predicted"/>
<feature type="compositionally biased region" description="Basic and acidic residues" evidence="1">
    <location>
        <begin position="332"/>
        <end position="342"/>
    </location>
</feature>
<protein>
    <recommendedName>
        <fullName evidence="4">EF-hand domain-containing protein</fullName>
    </recommendedName>
</protein>